<evidence type="ECO:0000256" key="3">
    <source>
        <dbReference type="ARBA" id="ARBA00023002"/>
    </source>
</evidence>
<dbReference type="FunFam" id="3.40.605.10:FF:000012">
    <property type="entry name" value="NAD-dependent succinate-semialdehyde dehydrogenase"/>
    <property type="match status" value="1"/>
</dbReference>
<reference evidence="5 6" key="1">
    <citation type="submission" date="2015-04" db="EMBL/GenBank/DDBJ databases">
        <title>Complete Sequence for the Genome of the Thioalkalivibrio versutus D301.</title>
        <authorList>
            <person name="Mu T."/>
            <person name="Zhou J."/>
            <person name="Xu X."/>
        </authorList>
    </citation>
    <scope>NUCLEOTIDE SEQUENCE [LARGE SCALE GENOMIC DNA]</scope>
    <source>
        <strain evidence="5 6">D301</strain>
    </source>
</reference>
<gene>
    <name evidence="5" type="ORF">TVD_00725</name>
</gene>
<dbReference type="KEGG" id="tvr:TVD_00725"/>
<dbReference type="InterPro" id="IPR016160">
    <property type="entry name" value="Ald_DH_CS_CYS"/>
</dbReference>
<dbReference type="FunFam" id="3.40.309.10:FF:000010">
    <property type="entry name" value="Gamma-aminobutyraldehyde dehydrogenase"/>
    <property type="match status" value="1"/>
</dbReference>
<feature type="domain" description="Aldehyde dehydrogenase" evidence="4">
    <location>
        <begin position="4"/>
        <end position="452"/>
    </location>
</feature>
<dbReference type="PANTHER" id="PTHR43217:SF1">
    <property type="entry name" value="SUCCINATE SEMIALDEHYDE DEHYDROGENASE [NAD(P)+] SAD"/>
    <property type="match status" value="1"/>
</dbReference>
<dbReference type="RefSeq" id="WP_047250541.1">
    <property type="nucleotide sequence ID" value="NZ_CP011367.1"/>
</dbReference>
<dbReference type="GO" id="GO:0004777">
    <property type="term" value="F:succinate-semialdehyde dehydrogenase (NAD+) activity"/>
    <property type="evidence" value="ECO:0007669"/>
    <property type="project" value="TreeGrafter"/>
</dbReference>
<dbReference type="Proteomes" id="UP000064201">
    <property type="component" value="Chromosome"/>
</dbReference>
<dbReference type="CDD" id="cd07100">
    <property type="entry name" value="ALDH_SSADH1_GabD1"/>
    <property type="match status" value="1"/>
</dbReference>
<dbReference type="PANTHER" id="PTHR43217">
    <property type="entry name" value="SUCCINATE SEMIALDEHYDE DEHYDROGENASE [NAD(P)+] SAD"/>
    <property type="match status" value="1"/>
</dbReference>
<dbReference type="PROSITE" id="PS00070">
    <property type="entry name" value="ALDEHYDE_DEHYDR_CYS"/>
    <property type="match status" value="1"/>
</dbReference>
<dbReference type="InterPro" id="IPR015590">
    <property type="entry name" value="Aldehyde_DH_dom"/>
</dbReference>
<keyword evidence="3" id="KW-0560">Oxidoreductase</keyword>
<dbReference type="GO" id="GO:0004030">
    <property type="term" value="F:aldehyde dehydrogenase [NAD(P)+] activity"/>
    <property type="evidence" value="ECO:0007669"/>
    <property type="project" value="InterPro"/>
</dbReference>
<dbReference type="InterPro" id="IPR044148">
    <property type="entry name" value="ALDH_GabD1-like"/>
</dbReference>
<comment type="similarity">
    <text evidence="1">Belongs to the aldehyde dehydrogenase family.</text>
</comment>
<dbReference type="PATRIC" id="fig|106634.4.peg.148"/>
<keyword evidence="6" id="KW-1185">Reference proteome</keyword>
<dbReference type="STRING" id="106634.TVD_00725"/>
<keyword evidence="2" id="KW-0521">NADP</keyword>
<dbReference type="InterPro" id="IPR016161">
    <property type="entry name" value="Ald_DH/histidinol_DH"/>
</dbReference>
<dbReference type="InterPro" id="IPR016162">
    <property type="entry name" value="Ald_DH_N"/>
</dbReference>
<proteinExistence type="inferred from homology"/>
<dbReference type="AlphaFoldDB" id="A0A0G3G364"/>
<dbReference type="Gene3D" id="3.40.309.10">
    <property type="entry name" value="Aldehyde Dehydrogenase, Chain A, domain 2"/>
    <property type="match status" value="1"/>
</dbReference>
<protein>
    <submittedName>
        <fullName evidence="5">Succinate-semialdehyde dehydrogenase</fullName>
    </submittedName>
</protein>
<evidence type="ECO:0000313" key="6">
    <source>
        <dbReference type="Proteomes" id="UP000064201"/>
    </source>
</evidence>
<dbReference type="SUPFAM" id="SSF53720">
    <property type="entry name" value="ALDH-like"/>
    <property type="match status" value="1"/>
</dbReference>
<dbReference type="EMBL" id="CP011367">
    <property type="protein sequence ID" value="AKJ93977.1"/>
    <property type="molecule type" value="Genomic_DNA"/>
</dbReference>
<dbReference type="Pfam" id="PF00171">
    <property type="entry name" value="Aldedh"/>
    <property type="match status" value="1"/>
</dbReference>
<evidence type="ECO:0000313" key="5">
    <source>
        <dbReference type="EMBL" id="AKJ93977.1"/>
    </source>
</evidence>
<name>A0A0G3G364_9GAMM</name>
<evidence type="ECO:0000256" key="2">
    <source>
        <dbReference type="ARBA" id="ARBA00022857"/>
    </source>
</evidence>
<organism evidence="5 6">
    <name type="scientific">Thioalkalivibrio versutus</name>
    <dbReference type="NCBI Taxonomy" id="106634"/>
    <lineage>
        <taxon>Bacteria</taxon>
        <taxon>Pseudomonadati</taxon>
        <taxon>Pseudomonadota</taxon>
        <taxon>Gammaproteobacteria</taxon>
        <taxon>Chromatiales</taxon>
        <taxon>Ectothiorhodospiraceae</taxon>
        <taxon>Thioalkalivibrio</taxon>
    </lineage>
</organism>
<sequence>MTELTAINPATGETLARYPRMDRDGLEAALARAASAAPDWAARPVAERAARLHDLAGVLRDARETLATTATREMGKRLVEARAEVDKCANACEYYAEHGPDLLQDTMIASDASRSFIAWQPLGTVLLVMPWNFPYWQAFRQAIPATLAGNTVLLKHASNVPGCAEHLERVFTAAGFPEGVFRNLPVGSDAVEGIISDRRVQGVSLTGSEGAGRAVGAAAGKALKSSVLELGGSDAFVVLADADLDHTVEQAVRGRFQNNGETCIAAKRFIVEEAIADAFVERFQAAIEALVIGDPMDEGTNIGPLARDDLRSELHDQVTRSVAAGARLVAGGEPLDGAGYFYPPTLLDAVEPGMAAFDEETFGPVAAVTRARDADHAIELANRSRFGLGGSVWTADPVRGEALARRLECGCAFVNGIVKSDPRLPFGGVKDSGYGRELSELGIREFQNAKTIWVG</sequence>
<evidence type="ECO:0000256" key="1">
    <source>
        <dbReference type="ARBA" id="ARBA00009986"/>
    </source>
</evidence>
<dbReference type="InterPro" id="IPR016163">
    <property type="entry name" value="Ald_DH_C"/>
</dbReference>
<evidence type="ECO:0000259" key="4">
    <source>
        <dbReference type="Pfam" id="PF00171"/>
    </source>
</evidence>
<dbReference type="OrthoDB" id="9812625at2"/>
<dbReference type="InterPro" id="IPR047110">
    <property type="entry name" value="GABD/Sad-like"/>
</dbReference>
<dbReference type="Gene3D" id="3.40.605.10">
    <property type="entry name" value="Aldehyde Dehydrogenase, Chain A, domain 1"/>
    <property type="match status" value="1"/>
</dbReference>
<accession>A0A0G3G364</accession>